<dbReference type="PANTHER" id="PTHR44846">
    <property type="entry name" value="MANNOSYL-D-GLYCERATE TRANSPORT/METABOLISM SYSTEM REPRESSOR MNGR-RELATED"/>
    <property type="match status" value="1"/>
</dbReference>
<evidence type="ECO:0000256" key="1">
    <source>
        <dbReference type="ARBA" id="ARBA00023015"/>
    </source>
</evidence>
<dbReference type="InterPro" id="IPR036390">
    <property type="entry name" value="WH_DNA-bd_sf"/>
</dbReference>
<dbReference type="InterPro" id="IPR036388">
    <property type="entry name" value="WH-like_DNA-bd_sf"/>
</dbReference>
<dbReference type="SMART" id="SM00345">
    <property type="entry name" value="HTH_GNTR"/>
    <property type="match status" value="1"/>
</dbReference>
<keyword evidence="2" id="KW-0238">DNA-binding</keyword>
<dbReference type="OrthoDB" id="9800645at2"/>
<gene>
    <name evidence="5" type="ORF">SAMN04488036_106206</name>
</gene>
<dbReference type="GO" id="GO:0003700">
    <property type="term" value="F:DNA-binding transcription factor activity"/>
    <property type="evidence" value="ECO:0007669"/>
    <property type="project" value="InterPro"/>
</dbReference>
<sequence length="249" mass="27227">MTAKRTPIWQSIAASLTEDITEGRYEPGAKLPTEAELSARFGVNRHTVRHALKSMSNNGLVHSRRGAGVFVAQVPTDYAIGKRVRYHRNLKQAGRLPGKEILHLETRTADTREARALGLAEGAQVHVYDGLSLADSQPIAVFRSVFPAGRFPALTEQLGRLRSVTAALKEHGIHDYTRASTRLSARRASATQALHLRITEGDPVLRSVGVNVDTNQTPIEFGTTWFAGDRVTLTLSDERSQAGDVPKDS</sequence>
<feature type="domain" description="HTH gntR-type" evidence="4">
    <location>
        <begin position="6"/>
        <end position="74"/>
    </location>
</feature>
<dbReference type="InterPro" id="IPR050679">
    <property type="entry name" value="Bact_HTH_transcr_reg"/>
</dbReference>
<dbReference type="EMBL" id="FOSZ01000006">
    <property type="protein sequence ID" value="SFL19809.1"/>
    <property type="molecule type" value="Genomic_DNA"/>
</dbReference>
<accession>A0A1I4FQP8</accession>
<dbReference type="Gene3D" id="3.40.1410.10">
    <property type="entry name" value="Chorismate lyase-like"/>
    <property type="match status" value="1"/>
</dbReference>
<dbReference type="Pfam" id="PF00392">
    <property type="entry name" value="GntR"/>
    <property type="match status" value="1"/>
</dbReference>
<proteinExistence type="predicted"/>
<dbReference type="PANTHER" id="PTHR44846:SF1">
    <property type="entry name" value="MANNOSYL-D-GLYCERATE TRANSPORT_METABOLISM SYSTEM REPRESSOR MNGR-RELATED"/>
    <property type="match status" value="1"/>
</dbReference>
<protein>
    <submittedName>
        <fullName evidence="5">GntR family transcriptional regulator, phosphonate transport system regulatory protein</fullName>
    </submittedName>
</protein>
<evidence type="ECO:0000256" key="3">
    <source>
        <dbReference type="ARBA" id="ARBA00023163"/>
    </source>
</evidence>
<evidence type="ECO:0000313" key="6">
    <source>
        <dbReference type="Proteomes" id="UP000198851"/>
    </source>
</evidence>
<organism evidence="5 6">
    <name type="scientific">Shimia haliotis</name>
    <dbReference type="NCBI Taxonomy" id="1280847"/>
    <lineage>
        <taxon>Bacteria</taxon>
        <taxon>Pseudomonadati</taxon>
        <taxon>Pseudomonadota</taxon>
        <taxon>Alphaproteobacteria</taxon>
        <taxon>Rhodobacterales</taxon>
        <taxon>Roseobacteraceae</taxon>
    </lineage>
</organism>
<dbReference type="InterPro" id="IPR000524">
    <property type="entry name" value="Tscrpt_reg_HTH_GntR"/>
</dbReference>
<dbReference type="STRING" id="1280847.SAMN04488036_106206"/>
<evidence type="ECO:0000259" key="4">
    <source>
        <dbReference type="PROSITE" id="PS50949"/>
    </source>
</evidence>
<dbReference type="InterPro" id="IPR011663">
    <property type="entry name" value="UTRA"/>
</dbReference>
<keyword evidence="1" id="KW-0805">Transcription regulation</keyword>
<dbReference type="PRINTS" id="PR00035">
    <property type="entry name" value="HTHGNTR"/>
</dbReference>
<dbReference type="GO" id="GO:0045892">
    <property type="term" value="P:negative regulation of DNA-templated transcription"/>
    <property type="evidence" value="ECO:0007669"/>
    <property type="project" value="TreeGrafter"/>
</dbReference>
<keyword evidence="3" id="KW-0804">Transcription</keyword>
<dbReference type="AlphaFoldDB" id="A0A1I4FQP8"/>
<dbReference type="CDD" id="cd07377">
    <property type="entry name" value="WHTH_GntR"/>
    <property type="match status" value="1"/>
</dbReference>
<dbReference type="SUPFAM" id="SSF46785">
    <property type="entry name" value="Winged helix' DNA-binding domain"/>
    <property type="match status" value="1"/>
</dbReference>
<name>A0A1I4FQP8_9RHOB</name>
<dbReference type="RefSeq" id="WP_093324907.1">
    <property type="nucleotide sequence ID" value="NZ_FOSZ01000006.1"/>
</dbReference>
<evidence type="ECO:0000313" key="5">
    <source>
        <dbReference type="EMBL" id="SFL19809.1"/>
    </source>
</evidence>
<dbReference type="InterPro" id="IPR012702">
    <property type="entry name" value="CP_lyase_PhnF"/>
</dbReference>
<reference evidence="6" key="1">
    <citation type="submission" date="2016-10" db="EMBL/GenBank/DDBJ databases">
        <authorList>
            <person name="Varghese N."/>
            <person name="Submissions S."/>
        </authorList>
    </citation>
    <scope>NUCLEOTIDE SEQUENCE [LARGE SCALE GENOMIC DNA]</scope>
    <source>
        <strain evidence="6">DSM 28453</strain>
    </source>
</reference>
<evidence type="ECO:0000256" key="2">
    <source>
        <dbReference type="ARBA" id="ARBA00023125"/>
    </source>
</evidence>
<dbReference type="GO" id="GO:0003677">
    <property type="term" value="F:DNA binding"/>
    <property type="evidence" value="ECO:0007669"/>
    <property type="project" value="UniProtKB-KW"/>
</dbReference>
<dbReference type="PROSITE" id="PS50949">
    <property type="entry name" value="HTH_GNTR"/>
    <property type="match status" value="1"/>
</dbReference>
<dbReference type="NCBIfam" id="TIGR02325">
    <property type="entry name" value="C_P_lyase_phnF"/>
    <property type="match status" value="1"/>
</dbReference>
<dbReference type="InterPro" id="IPR028978">
    <property type="entry name" value="Chorismate_lyase_/UTRA_dom_sf"/>
</dbReference>
<keyword evidence="6" id="KW-1185">Reference proteome</keyword>
<dbReference type="Pfam" id="PF07702">
    <property type="entry name" value="UTRA"/>
    <property type="match status" value="1"/>
</dbReference>
<dbReference type="SUPFAM" id="SSF64288">
    <property type="entry name" value="Chorismate lyase-like"/>
    <property type="match status" value="1"/>
</dbReference>
<dbReference type="Gene3D" id="1.10.10.10">
    <property type="entry name" value="Winged helix-like DNA-binding domain superfamily/Winged helix DNA-binding domain"/>
    <property type="match status" value="1"/>
</dbReference>
<dbReference type="Proteomes" id="UP000198851">
    <property type="component" value="Unassembled WGS sequence"/>
</dbReference>
<dbReference type="SMART" id="SM00866">
    <property type="entry name" value="UTRA"/>
    <property type="match status" value="1"/>
</dbReference>